<name>A0A1Y3EPW0_9BILA</name>
<dbReference type="Proteomes" id="UP000243006">
    <property type="component" value="Unassembled WGS sequence"/>
</dbReference>
<evidence type="ECO:0000313" key="2">
    <source>
        <dbReference type="Proteomes" id="UP000243006"/>
    </source>
</evidence>
<gene>
    <name evidence="1" type="ORF">D917_08219</name>
</gene>
<reference evidence="1 2" key="1">
    <citation type="submission" date="2015-04" db="EMBL/GenBank/DDBJ databases">
        <title>Draft genome of the roundworm Trichinella nativa.</title>
        <authorList>
            <person name="Mitreva M."/>
        </authorList>
    </citation>
    <scope>NUCLEOTIDE SEQUENCE [LARGE SCALE GENOMIC DNA]</scope>
    <source>
        <strain evidence="1 2">ISS45</strain>
    </source>
</reference>
<accession>A0A1Y3EPW0</accession>
<proteinExistence type="predicted"/>
<feature type="non-terminal residue" evidence="1">
    <location>
        <position position="126"/>
    </location>
</feature>
<dbReference type="AlphaFoldDB" id="A0A1Y3EPW0"/>
<evidence type="ECO:0000313" key="1">
    <source>
        <dbReference type="EMBL" id="OUC45777.1"/>
    </source>
</evidence>
<organism evidence="1 2">
    <name type="scientific">Trichinella nativa</name>
    <dbReference type="NCBI Taxonomy" id="6335"/>
    <lineage>
        <taxon>Eukaryota</taxon>
        <taxon>Metazoa</taxon>
        <taxon>Ecdysozoa</taxon>
        <taxon>Nematoda</taxon>
        <taxon>Enoplea</taxon>
        <taxon>Dorylaimia</taxon>
        <taxon>Trichinellida</taxon>
        <taxon>Trichinellidae</taxon>
        <taxon>Trichinella</taxon>
    </lineage>
</organism>
<dbReference type="EMBL" id="LVZM01008374">
    <property type="protein sequence ID" value="OUC45777.1"/>
    <property type="molecule type" value="Genomic_DNA"/>
</dbReference>
<feature type="non-terminal residue" evidence="1">
    <location>
        <position position="1"/>
    </location>
</feature>
<sequence length="126" mass="14455">NFSNCTMRRLLIYRLAVFISSLPRDALMKPVKNVLLSAKLSALKCDYFLYIYPESLQTIISRMLMLLRKQTATSFIFGLAALLPDVAIYEKSEAQNGMMKYGSAKLFSRISGRCQTSFERQSFQQF</sequence>
<comment type="caution">
    <text evidence="1">The sequence shown here is derived from an EMBL/GenBank/DDBJ whole genome shotgun (WGS) entry which is preliminary data.</text>
</comment>
<protein>
    <submittedName>
        <fullName evidence="1">Uncharacterized protein</fullName>
    </submittedName>
</protein>